<evidence type="ECO:0000256" key="1">
    <source>
        <dbReference type="SAM" id="SignalP"/>
    </source>
</evidence>
<organism evidence="2 3">
    <name type="scientific">Paecilomyces lecythidis</name>
    <dbReference type="NCBI Taxonomy" id="3004212"/>
    <lineage>
        <taxon>Eukaryota</taxon>
        <taxon>Fungi</taxon>
        <taxon>Dikarya</taxon>
        <taxon>Ascomycota</taxon>
        <taxon>Pezizomycotina</taxon>
        <taxon>Eurotiomycetes</taxon>
        <taxon>Eurotiomycetidae</taxon>
        <taxon>Eurotiales</taxon>
        <taxon>Thermoascaceae</taxon>
        <taxon>Paecilomyces</taxon>
    </lineage>
</organism>
<keyword evidence="1" id="KW-0732">Signal</keyword>
<gene>
    <name evidence="2" type="ORF">Plec18167_009523</name>
</gene>
<feature type="signal peptide" evidence="1">
    <location>
        <begin position="1"/>
        <end position="20"/>
    </location>
</feature>
<feature type="chain" id="PRO_5047130477" evidence="1">
    <location>
        <begin position="21"/>
        <end position="108"/>
    </location>
</feature>
<name>A0ABR3WN90_9EURO</name>
<evidence type="ECO:0000313" key="2">
    <source>
        <dbReference type="EMBL" id="KAL1865120.1"/>
    </source>
</evidence>
<keyword evidence="3" id="KW-1185">Reference proteome</keyword>
<proteinExistence type="predicted"/>
<sequence length="108" mass="12462">MHRLSQILALLMAAATMVPALPSAKRDSVNSVEESGKVKREELYPYPELGRIVVEDIDKREELYAYPELGRIKVEDVEERDIEKRDLGRRNEIYPLPELGRIVVEEVE</sequence>
<comment type="caution">
    <text evidence="2">The sequence shown here is derived from an EMBL/GenBank/DDBJ whole genome shotgun (WGS) entry which is preliminary data.</text>
</comment>
<dbReference type="EMBL" id="JAVDPF010000064">
    <property type="protein sequence ID" value="KAL1865120.1"/>
    <property type="molecule type" value="Genomic_DNA"/>
</dbReference>
<evidence type="ECO:0000313" key="3">
    <source>
        <dbReference type="Proteomes" id="UP001583193"/>
    </source>
</evidence>
<accession>A0ABR3WN90</accession>
<protein>
    <submittedName>
        <fullName evidence="2">Uncharacterized protein</fullName>
    </submittedName>
</protein>
<reference evidence="2 3" key="1">
    <citation type="journal article" date="2024" name="IMA Fungus">
        <title>IMA Genome - F19 : A genome assembly and annotation guide to empower mycologists, including annotated draft genome sequences of Ceratocystis pirilliformis, Diaporthe australafricana, Fusarium ophioides, Paecilomyces lecythidis, and Sporothrix stenoceras.</title>
        <authorList>
            <person name="Aylward J."/>
            <person name="Wilson A.M."/>
            <person name="Visagie C.M."/>
            <person name="Spraker J."/>
            <person name="Barnes I."/>
            <person name="Buitendag C."/>
            <person name="Ceriani C."/>
            <person name="Del Mar Angel L."/>
            <person name="du Plessis D."/>
            <person name="Fuchs T."/>
            <person name="Gasser K."/>
            <person name="Kramer D."/>
            <person name="Li W."/>
            <person name="Munsamy K."/>
            <person name="Piso A."/>
            <person name="Price J.L."/>
            <person name="Sonnekus B."/>
            <person name="Thomas C."/>
            <person name="van der Nest A."/>
            <person name="van Dijk A."/>
            <person name="van Heerden A."/>
            <person name="van Vuuren N."/>
            <person name="Yilmaz N."/>
            <person name="Duong T.A."/>
            <person name="van der Merwe N.A."/>
            <person name="Wingfield M.J."/>
            <person name="Wingfield B.D."/>
        </authorList>
    </citation>
    <scope>NUCLEOTIDE SEQUENCE [LARGE SCALE GENOMIC DNA]</scope>
    <source>
        <strain evidence="2 3">CMW 18167</strain>
    </source>
</reference>
<dbReference type="Proteomes" id="UP001583193">
    <property type="component" value="Unassembled WGS sequence"/>
</dbReference>